<dbReference type="PANTHER" id="PTHR37813:SF1">
    <property type="entry name" value="FELS-2 PROPHAGE PROTEIN"/>
    <property type="match status" value="1"/>
</dbReference>
<reference evidence="5" key="1">
    <citation type="submission" date="2022-09" db="EMBL/GenBank/DDBJ databases">
        <title>Intensive care unit water sources are persistently colonized with multi-drug resistant bacteria and are the site of extensive horizontal gene transfer of antibiotic resistance genes.</title>
        <authorList>
            <person name="Diorio-Toth L."/>
        </authorList>
    </citation>
    <scope>NUCLEOTIDE SEQUENCE</scope>
    <source>
        <strain evidence="5">GD03851</strain>
    </source>
</reference>
<feature type="domain" description="Phage tail tape measure protein" evidence="4">
    <location>
        <begin position="150"/>
        <end position="352"/>
    </location>
</feature>
<gene>
    <name evidence="5" type="ORF">N5D11_15655</name>
</gene>
<feature type="transmembrane region" description="Helical" evidence="3">
    <location>
        <begin position="449"/>
        <end position="474"/>
    </location>
</feature>
<feature type="transmembrane region" description="Helical" evidence="3">
    <location>
        <begin position="481"/>
        <end position="507"/>
    </location>
</feature>
<evidence type="ECO:0000256" key="2">
    <source>
        <dbReference type="SAM" id="MobiDB-lite"/>
    </source>
</evidence>
<dbReference type="NCBIfam" id="TIGR01760">
    <property type="entry name" value="tape_meas_TP901"/>
    <property type="match status" value="1"/>
</dbReference>
<dbReference type="Proteomes" id="UP001161099">
    <property type="component" value="Unassembled WGS sequence"/>
</dbReference>
<feature type="transmembrane region" description="Helical" evidence="3">
    <location>
        <begin position="718"/>
        <end position="736"/>
    </location>
</feature>
<keyword evidence="1" id="KW-1188">Viral release from host cell</keyword>
<feature type="region of interest" description="Disordered" evidence="2">
    <location>
        <begin position="840"/>
        <end position="861"/>
    </location>
</feature>
<evidence type="ECO:0000259" key="4">
    <source>
        <dbReference type="Pfam" id="PF10145"/>
    </source>
</evidence>
<protein>
    <submittedName>
        <fullName evidence="5">Phage tail tape measure protein</fullName>
    </submittedName>
</protein>
<organism evidence="5 6">
    <name type="scientific">Acinetobacter johnsonii</name>
    <dbReference type="NCBI Taxonomy" id="40214"/>
    <lineage>
        <taxon>Bacteria</taxon>
        <taxon>Pseudomonadati</taxon>
        <taxon>Pseudomonadota</taxon>
        <taxon>Gammaproteobacteria</taxon>
        <taxon>Moraxellales</taxon>
        <taxon>Moraxellaceae</taxon>
        <taxon>Acinetobacter</taxon>
    </lineage>
</organism>
<evidence type="ECO:0000313" key="6">
    <source>
        <dbReference type="Proteomes" id="UP001161099"/>
    </source>
</evidence>
<feature type="transmembrane region" description="Helical" evidence="3">
    <location>
        <begin position="665"/>
        <end position="686"/>
    </location>
</feature>
<dbReference type="EMBL" id="JAOCDR010000064">
    <property type="protein sequence ID" value="MDH0657527.1"/>
    <property type="molecule type" value="Genomic_DNA"/>
</dbReference>
<keyword evidence="3" id="KW-1133">Transmembrane helix</keyword>
<dbReference type="PANTHER" id="PTHR37813">
    <property type="entry name" value="FELS-2 PROPHAGE PROTEIN"/>
    <property type="match status" value="1"/>
</dbReference>
<feature type="transmembrane region" description="Helical" evidence="3">
    <location>
        <begin position="634"/>
        <end position="653"/>
    </location>
</feature>
<comment type="caution">
    <text evidence="5">The sequence shown here is derived from an EMBL/GenBank/DDBJ whole genome shotgun (WGS) entry which is preliminary data.</text>
</comment>
<evidence type="ECO:0000313" key="5">
    <source>
        <dbReference type="EMBL" id="MDH0657527.1"/>
    </source>
</evidence>
<evidence type="ECO:0000256" key="3">
    <source>
        <dbReference type="SAM" id="Phobius"/>
    </source>
</evidence>
<feature type="transmembrane region" description="Helical" evidence="3">
    <location>
        <begin position="692"/>
        <end position="711"/>
    </location>
</feature>
<keyword evidence="3" id="KW-0472">Membrane</keyword>
<sequence>MANKKLSAIITIGGEVAGSLRTAIGSTTTQLGKIGSEIQRVKKNQAMLGESIRTFGSMGKNVDSLRMRYSGVTEELNRLTKAQEKLNRVEELRQKTASVKSTAGSVLGGTVAAGMAMVVPVKLAIDFESSMADVKKVFSGTDSQFKAINTEILKMSTTLPMAAKDIANIVASGAQSGIAVGELTKFAETAVKMGVAFDIGAEESGQAMAEMRTAFKMSQDEVTSLADKINFLGNNTPAAAKGIMEIVQRIGPLGEVGGFASGSIAALGATIRGMGVAEEIAATGIKNMMLALVAGESATKSQKAAYKDLGLDSEKVAKDMQINAEATTLNVLKQVSSLDKYKQGAILKDLFGSESLGSIAPLLTNMAALEKNLNGVSQANKKAWDGSMQAEYEARANTTANKLQLLKNNAVGLGITIGTVLLPVVSSVAESMSHVIGSVTSWAQANPQLASTLTKVAVGAIAVVGGIAAVALAVTTIIGPIALAVSSFSVLGASSGVAITMLGKMIAPIKMVGTVFGLVGKAMLANPMIFAITAIVAIVAGAAYLIYKNWEPIKGFFSDLWGSVQSAIGSAWEGIKSTLSGAWDGIRDVFDTGLNFIKGIIKSVDEVFANNPILNLLVPIIGIPRLIIANWSSISSFFSQLWATISSYFMAGVNTIKTYFVNGFNAIYGVVSTVWTSIASSIRTAFTTVSGLISAGMATISSFMSSAWVGIKSIVSKAWTGLCTLFLTITPLGYIVQNFDAIKLFLSSLAGTFMAIGKNIIDGLISGILSGFEKLKSVWKSINSYMPDFMKKKMDIHSPSRVMAGLGGFIVDGIGVGMERRTPALKQQFGGVLDTFNQSVSTPSLRSNTPQSTPIDTLSANSNSAGLSQNITIIIHGAPGQNVNQLADLVAQKINRTKAVIQRGSMVDAGYSQ</sequence>
<keyword evidence="3" id="KW-0812">Transmembrane</keyword>
<dbReference type="AlphaFoldDB" id="A0AA42IH70"/>
<evidence type="ECO:0000256" key="1">
    <source>
        <dbReference type="ARBA" id="ARBA00022612"/>
    </source>
</evidence>
<proteinExistence type="predicted"/>
<feature type="transmembrane region" description="Helical" evidence="3">
    <location>
        <begin position="742"/>
        <end position="761"/>
    </location>
</feature>
<feature type="transmembrane region" description="Helical" evidence="3">
    <location>
        <begin position="527"/>
        <end position="547"/>
    </location>
</feature>
<dbReference type="RefSeq" id="WP_201706378.1">
    <property type="nucleotide sequence ID" value="NZ_CP068195.1"/>
</dbReference>
<dbReference type="Pfam" id="PF10145">
    <property type="entry name" value="PhageMin_Tail"/>
    <property type="match status" value="1"/>
</dbReference>
<name>A0AA42IH70_ACIJO</name>
<accession>A0AA42IH70</accession>
<feature type="transmembrane region" description="Helical" evidence="3">
    <location>
        <begin position="607"/>
        <end position="628"/>
    </location>
</feature>
<dbReference type="InterPro" id="IPR010090">
    <property type="entry name" value="Phage_tape_meas"/>
</dbReference>